<dbReference type="Proteomes" id="UP000000702">
    <property type="component" value="Unassembled WGS sequence"/>
</dbReference>
<evidence type="ECO:0000259" key="10">
    <source>
        <dbReference type="Pfam" id="PF13206"/>
    </source>
</evidence>
<gene>
    <name evidence="11" type="ORF">TCIL3000_0_37020</name>
</gene>
<organism evidence="11 12">
    <name type="scientific">Trypanosoma congolense (strain IL3000)</name>
    <dbReference type="NCBI Taxonomy" id="1068625"/>
    <lineage>
        <taxon>Eukaryota</taxon>
        <taxon>Discoba</taxon>
        <taxon>Euglenozoa</taxon>
        <taxon>Kinetoplastea</taxon>
        <taxon>Metakinetoplastina</taxon>
        <taxon>Trypanosomatida</taxon>
        <taxon>Trypanosomatidae</taxon>
        <taxon>Trypanosoma</taxon>
        <taxon>Nannomonas</taxon>
    </lineage>
</organism>
<evidence type="ECO:0000256" key="2">
    <source>
        <dbReference type="ARBA" id="ARBA00004609"/>
    </source>
</evidence>
<reference evidence="11 12" key="2">
    <citation type="journal article" date="2012" name="Proc. Natl. Acad. Sci. U.S.A.">
        <title>Antigenic diversity is generated by distinct evolutionary mechanisms in African trypanosome species.</title>
        <authorList>
            <person name="Jackson A.P."/>
            <person name="Berry A."/>
            <person name="Aslett M."/>
            <person name="Allison H.C."/>
            <person name="Burton P."/>
            <person name="Vavrova-Anderson J."/>
            <person name="Brown R."/>
            <person name="Browne H."/>
            <person name="Corton N."/>
            <person name="Hauser H."/>
            <person name="Gamble J."/>
            <person name="Gilderthorp R."/>
            <person name="Marcello L."/>
            <person name="McQuillan J."/>
            <person name="Otto T.D."/>
            <person name="Quail M.A."/>
            <person name="Sanders M.J."/>
            <person name="van Tonder A."/>
            <person name="Ginger M.L."/>
            <person name="Field M.C."/>
            <person name="Barry J.D."/>
            <person name="Hertz-Fowler C."/>
            <person name="Berriman M."/>
        </authorList>
    </citation>
    <scope>NUCLEOTIDE SEQUENCE [LARGE SCALE GENOMIC DNA]</scope>
    <source>
        <strain evidence="11 12">IL3000</strain>
    </source>
</reference>
<keyword evidence="6" id="KW-0472">Membrane</keyword>
<keyword evidence="7" id="KW-0325">Glycoprotein</keyword>
<dbReference type="InterPro" id="IPR025932">
    <property type="entry name" value="Trypano_VSG_B_N_dom"/>
</dbReference>
<dbReference type="AlphaFoldDB" id="F9W6Q4"/>
<evidence type="ECO:0000256" key="6">
    <source>
        <dbReference type="ARBA" id="ARBA00023136"/>
    </source>
</evidence>
<dbReference type="GO" id="GO:0098552">
    <property type="term" value="C:side of membrane"/>
    <property type="evidence" value="ECO:0007669"/>
    <property type="project" value="UniProtKB-KW"/>
</dbReference>
<evidence type="ECO:0000313" key="12">
    <source>
        <dbReference type="Proteomes" id="UP000000702"/>
    </source>
</evidence>
<keyword evidence="5" id="KW-0732">Signal</keyword>
<evidence type="ECO:0000256" key="1">
    <source>
        <dbReference type="ARBA" id="ARBA00002523"/>
    </source>
</evidence>
<keyword evidence="8" id="KW-0449">Lipoprotein</keyword>
<name>F9W6Q4_TRYCI</name>
<sequence length="398" mass="44629">LLCEAFWSANRVLSYIDKELTQELKLLREAVYGSDKKNALINVSGHVTPSLRCGYPLNGRTPLCTYYRGHPGTVVGLRKDGCFAESLFGTFLCICTPGEEQLPVRNLCRVAGLEYGDKWSGKWGRRGLEDKKTLFGKVLGSVMKACTEESRGEQDDSNGLEKLEKSVNNIKKKLKPGKREGFSYLGGSDNVIECSGVNGQDVCVAHQRGVDEARIPWVEKIEEVLDQLKPVFHRLSTMKASIQAPVASYTQGTAGQPEAPREAGEMIYRRYIHNTFKKYPLSRLERGRRKLKRPGFREAQNLQQSRGKQITKKTTPQPTSGTFPLTPTKAALQKTSHSCFSLPPYTTKQKNFFTSSVLVSPFHHDCQLISLQFTSSQHNHFTSILSLELGGVRNRNRR</sequence>
<keyword evidence="4" id="KW-0336">GPI-anchor</keyword>
<dbReference type="EMBL" id="CAEQ01000912">
    <property type="protein sequence ID" value="CCD12861.1"/>
    <property type="molecule type" value="Genomic_DNA"/>
</dbReference>
<feature type="domain" description="Trypanosome variant surface glycoprotein B-type N-terminal" evidence="10">
    <location>
        <begin position="25"/>
        <end position="231"/>
    </location>
</feature>
<evidence type="ECO:0000256" key="4">
    <source>
        <dbReference type="ARBA" id="ARBA00022622"/>
    </source>
</evidence>
<dbReference type="Pfam" id="PF13206">
    <property type="entry name" value="VSG_B"/>
    <property type="match status" value="1"/>
</dbReference>
<comment type="function">
    <text evidence="1">VSG forms a coat on the surface of the parasite. The trypanosome evades the immune response of the host by expressing a series of antigenically distinct VSGs from an estimated 1000 VSG genes.</text>
</comment>
<keyword evidence="12" id="KW-1185">Reference proteome</keyword>
<evidence type="ECO:0000313" key="11">
    <source>
        <dbReference type="EMBL" id="CCD12861.1"/>
    </source>
</evidence>
<dbReference type="GO" id="GO:0005886">
    <property type="term" value="C:plasma membrane"/>
    <property type="evidence" value="ECO:0007669"/>
    <property type="project" value="UniProtKB-SubCell"/>
</dbReference>
<reference evidence="12" key="1">
    <citation type="submission" date="2011-07" db="EMBL/GenBank/DDBJ databases">
        <title>Divergent evolution of antigenic variation in African trypanosomes.</title>
        <authorList>
            <person name="Jackson A.P."/>
            <person name="Berry A."/>
            <person name="Allison H.C."/>
            <person name="Burton P."/>
            <person name="Anderson J."/>
            <person name="Aslett M."/>
            <person name="Brown R."/>
            <person name="Corton N."/>
            <person name="Harris D."/>
            <person name="Hauser H."/>
            <person name="Gamble J."/>
            <person name="Gilderthorp R."/>
            <person name="McQuillan J."/>
            <person name="Quail M.A."/>
            <person name="Sanders M."/>
            <person name="Van Tonder A."/>
            <person name="Ginger M.L."/>
            <person name="Donelson J.E."/>
            <person name="Field M.C."/>
            <person name="Barry J.D."/>
            <person name="Berriman M."/>
            <person name="Hertz-Fowler C."/>
        </authorList>
    </citation>
    <scope>NUCLEOTIDE SEQUENCE [LARGE SCALE GENOMIC DNA]</scope>
    <source>
        <strain evidence="12">IL3000</strain>
    </source>
</reference>
<proteinExistence type="predicted"/>
<evidence type="ECO:0000256" key="8">
    <source>
        <dbReference type="ARBA" id="ARBA00023288"/>
    </source>
</evidence>
<comment type="caution">
    <text evidence="11">The sequence shown here is derived from an EMBL/GenBank/DDBJ whole genome shotgun (WGS) entry which is preliminary data.</text>
</comment>
<evidence type="ECO:0000256" key="3">
    <source>
        <dbReference type="ARBA" id="ARBA00022475"/>
    </source>
</evidence>
<evidence type="ECO:0000256" key="7">
    <source>
        <dbReference type="ARBA" id="ARBA00023180"/>
    </source>
</evidence>
<evidence type="ECO:0000256" key="9">
    <source>
        <dbReference type="SAM" id="MobiDB-lite"/>
    </source>
</evidence>
<protein>
    <submittedName>
        <fullName evidence="11">Variant surface glycoprotein</fullName>
    </submittedName>
</protein>
<evidence type="ECO:0000256" key="5">
    <source>
        <dbReference type="ARBA" id="ARBA00022729"/>
    </source>
</evidence>
<keyword evidence="3" id="KW-1003">Cell membrane</keyword>
<feature type="non-terminal residue" evidence="11">
    <location>
        <position position="398"/>
    </location>
</feature>
<comment type="subcellular location">
    <subcellularLocation>
        <location evidence="2">Cell membrane</location>
        <topology evidence="2">Lipid-anchor</topology>
        <topology evidence="2">GPI-anchor</topology>
    </subcellularLocation>
</comment>
<feature type="region of interest" description="Disordered" evidence="9">
    <location>
        <begin position="291"/>
        <end position="327"/>
    </location>
</feature>
<accession>F9W6Q4</accession>